<reference evidence="1 2" key="1">
    <citation type="journal article" date="2016" name="Nat. Commun.">
        <title>Thousands of microbial genomes shed light on interconnected biogeochemical processes in an aquifer system.</title>
        <authorList>
            <person name="Anantharaman K."/>
            <person name="Brown C.T."/>
            <person name="Hug L.A."/>
            <person name="Sharon I."/>
            <person name="Castelle C.J."/>
            <person name="Probst A.J."/>
            <person name="Thomas B.C."/>
            <person name="Singh A."/>
            <person name="Wilkins M.J."/>
            <person name="Karaoz U."/>
            <person name="Brodie E.L."/>
            <person name="Williams K.H."/>
            <person name="Hubbard S.S."/>
            <person name="Banfield J.F."/>
        </authorList>
    </citation>
    <scope>NUCLEOTIDE SEQUENCE [LARGE SCALE GENOMIC DNA]</scope>
</reference>
<protein>
    <recommendedName>
        <fullName evidence="3">Nucleotidyl transferase AbiEii/AbiGii toxin family protein</fullName>
    </recommendedName>
</protein>
<dbReference type="AlphaFoldDB" id="A0A1F4PZ94"/>
<comment type="caution">
    <text evidence="1">The sequence shown here is derived from an EMBL/GenBank/DDBJ whole genome shotgun (WGS) entry which is preliminary data.</text>
</comment>
<organism evidence="1 2">
    <name type="scientific">candidate division WOR-1 bacterium RIFCSPHIGHO2_01_FULL_53_15</name>
    <dbReference type="NCBI Taxonomy" id="1802564"/>
    <lineage>
        <taxon>Bacteria</taxon>
        <taxon>Bacillati</taxon>
        <taxon>Saganbacteria</taxon>
    </lineage>
</organism>
<dbReference type="InterPro" id="IPR014942">
    <property type="entry name" value="AbiEii"/>
</dbReference>
<dbReference type="Gene3D" id="3.10.450.620">
    <property type="entry name" value="JHP933, nucleotidyltransferase-like core domain"/>
    <property type="match status" value="1"/>
</dbReference>
<proteinExistence type="predicted"/>
<evidence type="ECO:0000313" key="2">
    <source>
        <dbReference type="Proteomes" id="UP000178724"/>
    </source>
</evidence>
<evidence type="ECO:0000313" key="1">
    <source>
        <dbReference type="EMBL" id="OGB88920.1"/>
    </source>
</evidence>
<dbReference type="EMBL" id="METM01000032">
    <property type="protein sequence ID" value="OGB88920.1"/>
    <property type="molecule type" value="Genomic_DNA"/>
</dbReference>
<accession>A0A1F4PZ94</accession>
<name>A0A1F4PZ94_UNCSA</name>
<dbReference type="Pfam" id="PF08843">
    <property type="entry name" value="AbiEii"/>
    <property type="match status" value="1"/>
</dbReference>
<dbReference type="Proteomes" id="UP000178724">
    <property type="component" value="Unassembled WGS sequence"/>
</dbReference>
<gene>
    <name evidence="1" type="ORF">A2625_00390</name>
</gene>
<evidence type="ECO:0008006" key="3">
    <source>
        <dbReference type="Google" id="ProtNLM"/>
    </source>
</evidence>
<sequence length="237" mass="27361">MLSEKQINEIAVKLQSDFINVAREYVQNQFLSIFYSLPESDTIFFKGGTALRILYRSPRFSEDLDFSTSKIDQNRIENLLQETMLRLDREGLAIELIESSLTSGGYYGEISSAIGAHKFNISLEISGRKKRLSGHLITVDNPYIPPYSVMALKREELIAEKIEALLNRQKSRDFYDLYFMLRANLLPDKAVLKKIMPMLAGLKIDFKKELGKFLPQGHQRIIKGFKKVLESELRRYI</sequence>